<dbReference type="RefSeq" id="WP_062487225.1">
    <property type="nucleotide sequence ID" value="NZ_LN885086.1"/>
</dbReference>
<comment type="function">
    <text evidence="8">Catalyzes the transfer of a phosphate group to glutamate to form L-glutamate 5-phosphate.</text>
</comment>
<dbReference type="InterPro" id="IPR011529">
    <property type="entry name" value="Glu_5kinase"/>
</dbReference>
<reference evidence="11" key="1">
    <citation type="submission" date="2015-09" db="EMBL/GenBank/DDBJ databases">
        <authorList>
            <person name="Daims H."/>
        </authorList>
    </citation>
    <scope>NUCLEOTIDE SEQUENCE [LARGE SCALE GENOMIC DNA]</scope>
</reference>
<gene>
    <name evidence="8 10" type="primary">proB</name>
    <name evidence="10" type="ORF">NITINOP_3167</name>
</gene>
<dbReference type="GO" id="GO:0005524">
    <property type="term" value="F:ATP binding"/>
    <property type="evidence" value="ECO:0007669"/>
    <property type="project" value="UniProtKB-KW"/>
</dbReference>
<evidence type="ECO:0000256" key="2">
    <source>
        <dbReference type="ARBA" id="ARBA00022605"/>
    </source>
</evidence>
<dbReference type="InterPro" id="IPR019797">
    <property type="entry name" value="Glutamate_5-kinase_CS"/>
</dbReference>
<dbReference type="Gene3D" id="2.30.130.10">
    <property type="entry name" value="PUA domain"/>
    <property type="match status" value="1"/>
</dbReference>
<proteinExistence type="inferred from homology"/>
<dbReference type="HAMAP" id="MF_00456">
    <property type="entry name" value="ProB"/>
    <property type="match status" value="1"/>
</dbReference>
<evidence type="ECO:0000256" key="8">
    <source>
        <dbReference type="HAMAP-Rule" id="MF_00456"/>
    </source>
</evidence>
<dbReference type="PROSITE" id="PS00902">
    <property type="entry name" value="GLUTAMATE_5_KINASE"/>
    <property type="match status" value="1"/>
</dbReference>
<evidence type="ECO:0000256" key="1">
    <source>
        <dbReference type="ARBA" id="ARBA00022490"/>
    </source>
</evidence>
<comment type="similarity">
    <text evidence="8">Belongs to the glutamate 5-kinase family.</text>
</comment>
<dbReference type="GO" id="GO:0004349">
    <property type="term" value="F:glutamate 5-kinase activity"/>
    <property type="evidence" value="ECO:0007669"/>
    <property type="project" value="UniProtKB-UniRule"/>
</dbReference>
<dbReference type="GO" id="GO:0005829">
    <property type="term" value="C:cytosol"/>
    <property type="evidence" value="ECO:0007669"/>
    <property type="project" value="TreeGrafter"/>
</dbReference>
<dbReference type="CDD" id="cd21157">
    <property type="entry name" value="PUA_G5K"/>
    <property type="match status" value="1"/>
</dbReference>
<dbReference type="SMART" id="SM00359">
    <property type="entry name" value="PUA"/>
    <property type="match status" value="1"/>
</dbReference>
<feature type="domain" description="PUA" evidence="9">
    <location>
        <begin position="282"/>
        <end position="366"/>
    </location>
</feature>
<dbReference type="Pfam" id="PF00696">
    <property type="entry name" value="AA_kinase"/>
    <property type="match status" value="1"/>
</dbReference>
<feature type="binding site" evidence="8">
    <location>
        <position position="15"/>
    </location>
    <ligand>
        <name>ATP</name>
        <dbReference type="ChEBI" id="CHEBI:30616"/>
    </ligand>
</feature>
<dbReference type="InterPro" id="IPR036974">
    <property type="entry name" value="PUA_sf"/>
</dbReference>
<keyword evidence="3 8" id="KW-0641">Proline biosynthesis</keyword>
<keyword evidence="4 8" id="KW-0808">Transferase</keyword>
<dbReference type="SUPFAM" id="SSF53633">
    <property type="entry name" value="Carbamate kinase-like"/>
    <property type="match status" value="1"/>
</dbReference>
<dbReference type="InterPro" id="IPR002478">
    <property type="entry name" value="PUA"/>
</dbReference>
<dbReference type="AlphaFoldDB" id="A0A0S4L069"/>
<comment type="catalytic activity">
    <reaction evidence="8">
        <text>L-glutamate + ATP = L-glutamyl 5-phosphate + ADP</text>
        <dbReference type="Rhea" id="RHEA:14877"/>
        <dbReference type="ChEBI" id="CHEBI:29985"/>
        <dbReference type="ChEBI" id="CHEBI:30616"/>
        <dbReference type="ChEBI" id="CHEBI:58274"/>
        <dbReference type="ChEBI" id="CHEBI:456216"/>
        <dbReference type="EC" id="2.7.2.11"/>
    </reaction>
</comment>
<feature type="binding site" evidence="8">
    <location>
        <begin position="216"/>
        <end position="222"/>
    </location>
    <ligand>
        <name>ATP</name>
        <dbReference type="ChEBI" id="CHEBI:30616"/>
    </ligand>
</feature>
<sequence length="373" mass="40688">MRDEILTKAKRIVVKIGSSLIASRATGLRLDQIERLADELAVLRTSGREVLVVSSGAIVSGIKKLRLKEYPKSLPVKQAAAAVGQSRLMWAYEKAFERSGIQVAQVLLTHQDLADRRRFLNARYTLAALIGFGILPIINENDTVAVDEIRVGDNDTLASEVAHLVDAELLVILSDVDGLYTEDPRKNPAATLIPIIPDITEDIERRAGVSSTFEGTGGMATKVRAAKKVGEYGVPTLIINGERPGLLSSVLAGNPGGSLFLARERRMKSRKHWIAFTLRPRGRVRLDQGAVEALVKRGKSLLASGIVEVIGDFEAGDPVACLDPDGKEFAKGLVNFSSDLLDRMKGLKTADIHERIGPQEYEEVIHRDNLVVF</sequence>
<dbReference type="EC" id="2.7.2.11" evidence="8"/>
<comment type="subcellular location">
    <subcellularLocation>
        <location evidence="8">Cytoplasm</location>
    </subcellularLocation>
</comment>
<dbReference type="CDD" id="cd04242">
    <property type="entry name" value="AAK_G5K_ProB"/>
    <property type="match status" value="1"/>
</dbReference>
<keyword evidence="7 8" id="KW-0067">ATP-binding</keyword>
<dbReference type="InterPro" id="IPR001048">
    <property type="entry name" value="Asp/Glu/Uridylate_kinase"/>
</dbReference>
<protein>
    <recommendedName>
        <fullName evidence="8">Glutamate 5-kinase</fullName>
        <ecNumber evidence="8">2.7.2.11</ecNumber>
    </recommendedName>
    <alternativeName>
        <fullName evidence="8">Gamma-glutamyl kinase</fullName>
        <shortName evidence="8">GK</shortName>
    </alternativeName>
</protein>
<comment type="pathway">
    <text evidence="8">Amino-acid biosynthesis; L-proline biosynthesis; L-glutamate 5-semialdehyde from L-glutamate: step 1/2.</text>
</comment>
<evidence type="ECO:0000256" key="5">
    <source>
        <dbReference type="ARBA" id="ARBA00022741"/>
    </source>
</evidence>
<feature type="binding site" evidence="8">
    <location>
        <position position="55"/>
    </location>
    <ligand>
        <name>substrate</name>
    </ligand>
</feature>
<keyword evidence="5 8" id="KW-0547">Nucleotide-binding</keyword>
<feature type="binding site" evidence="8">
    <location>
        <position position="142"/>
    </location>
    <ligand>
        <name>substrate</name>
    </ligand>
</feature>
<dbReference type="NCBIfam" id="TIGR01027">
    <property type="entry name" value="proB"/>
    <property type="match status" value="1"/>
</dbReference>
<feature type="binding site" evidence="8">
    <location>
        <begin position="174"/>
        <end position="175"/>
    </location>
    <ligand>
        <name>ATP</name>
        <dbReference type="ChEBI" id="CHEBI:30616"/>
    </ligand>
</feature>
<dbReference type="PIRSF" id="PIRSF000729">
    <property type="entry name" value="GK"/>
    <property type="match status" value="1"/>
</dbReference>
<dbReference type="KEGG" id="nio:NITINOP_3167"/>
<dbReference type="PANTHER" id="PTHR43654">
    <property type="entry name" value="GLUTAMATE 5-KINASE"/>
    <property type="match status" value="1"/>
</dbReference>
<evidence type="ECO:0000256" key="4">
    <source>
        <dbReference type="ARBA" id="ARBA00022679"/>
    </source>
</evidence>
<dbReference type="FunFam" id="3.40.1160.10:FF:000018">
    <property type="entry name" value="Glutamate 5-kinase"/>
    <property type="match status" value="1"/>
</dbReference>
<dbReference type="OrthoDB" id="9804434at2"/>
<dbReference type="InterPro" id="IPR005715">
    <property type="entry name" value="Glu_5kinase/COase_Synthase"/>
</dbReference>
<keyword evidence="11" id="KW-1185">Reference proteome</keyword>
<keyword evidence="2 8" id="KW-0028">Amino-acid biosynthesis</keyword>
<dbReference type="InterPro" id="IPR001057">
    <property type="entry name" value="Glu/AcGlu_kinase"/>
</dbReference>
<dbReference type="Gene3D" id="3.40.1160.10">
    <property type="entry name" value="Acetylglutamate kinase-like"/>
    <property type="match status" value="1"/>
</dbReference>
<name>A0A0S4L069_9BACT</name>
<dbReference type="UniPathway" id="UPA00098">
    <property type="reaction ID" value="UER00359"/>
</dbReference>
<keyword evidence="6 8" id="KW-0418">Kinase</keyword>
<dbReference type="EMBL" id="LN885086">
    <property type="protein sequence ID" value="CUQ68139.1"/>
    <property type="molecule type" value="Genomic_DNA"/>
</dbReference>
<dbReference type="GO" id="GO:0055129">
    <property type="term" value="P:L-proline biosynthetic process"/>
    <property type="evidence" value="ECO:0007669"/>
    <property type="project" value="UniProtKB-UniRule"/>
</dbReference>
<keyword evidence="1 8" id="KW-0963">Cytoplasm</keyword>
<dbReference type="Pfam" id="PF01472">
    <property type="entry name" value="PUA"/>
    <property type="match status" value="1"/>
</dbReference>
<dbReference type="GO" id="GO:0003723">
    <property type="term" value="F:RNA binding"/>
    <property type="evidence" value="ECO:0007669"/>
    <property type="project" value="InterPro"/>
</dbReference>
<feature type="binding site" evidence="8">
    <location>
        <position position="154"/>
    </location>
    <ligand>
        <name>substrate</name>
    </ligand>
</feature>
<evidence type="ECO:0000256" key="7">
    <source>
        <dbReference type="ARBA" id="ARBA00022840"/>
    </source>
</evidence>
<dbReference type="STRING" id="1715989.NITINOP_3167"/>
<dbReference type="PROSITE" id="PS50890">
    <property type="entry name" value="PUA"/>
    <property type="match status" value="1"/>
</dbReference>
<dbReference type="InterPro" id="IPR015947">
    <property type="entry name" value="PUA-like_sf"/>
</dbReference>
<evidence type="ECO:0000256" key="3">
    <source>
        <dbReference type="ARBA" id="ARBA00022650"/>
    </source>
</evidence>
<evidence type="ECO:0000256" key="6">
    <source>
        <dbReference type="ARBA" id="ARBA00022777"/>
    </source>
</evidence>
<accession>A0A0S4L069</accession>
<dbReference type="PANTHER" id="PTHR43654:SF1">
    <property type="entry name" value="ISOPENTENYL PHOSPHATE KINASE"/>
    <property type="match status" value="1"/>
</dbReference>
<evidence type="ECO:0000313" key="11">
    <source>
        <dbReference type="Proteomes" id="UP000066284"/>
    </source>
</evidence>
<evidence type="ECO:0000313" key="10">
    <source>
        <dbReference type="EMBL" id="CUQ68139.1"/>
    </source>
</evidence>
<dbReference type="Proteomes" id="UP000066284">
    <property type="component" value="Chromosome 1"/>
</dbReference>
<dbReference type="SUPFAM" id="SSF88697">
    <property type="entry name" value="PUA domain-like"/>
    <property type="match status" value="1"/>
</dbReference>
<dbReference type="InterPro" id="IPR036393">
    <property type="entry name" value="AceGlu_kinase-like_sf"/>
</dbReference>
<organism evidence="10 11">
    <name type="scientific">Candidatus Nitrospira inopinata</name>
    <dbReference type="NCBI Taxonomy" id="1715989"/>
    <lineage>
        <taxon>Bacteria</taxon>
        <taxon>Pseudomonadati</taxon>
        <taxon>Nitrospirota</taxon>
        <taxon>Nitrospiria</taxon>
        <taxon>Nitrospirales</taxon>
        <taxon>Nitrospiraceae</taxon>
        <taxon>Nitrospira</taxon>
    </lineage>
</organism>
<dbReference type="InterPro" id="IPR041739">
    <property type="entry name" value="G5K_ProB"/>
</dbReference>
<evidence type="ECO:0000259" key="9">
    <source>
        <dbReference type="SMART" id="SM00359"/>
    </source>
</evidence>
<dbReference type="PRINTS" id="PR00474">
    <property type="entry name" value="GLU5KINASE"/>
</dbReference>